<dbReference type="Pfam" id="PF01381">
    <property type="entry name" value="HTH_3"/>
    <property type="match status" value="1"/>
</dbReference>
<dbReference type="SUPFAM" id="SSF47413">
    <property type="entry name" value="lambda repressor-like DNA-binding domains"/>
    <property type="match status" value="1"/>
</dbReference>
<dbReference type="RefSeq" id="WP_092560135.1">
    <property type="nucleotide sequence ID" value="NZ_FOYZ01000005.1"/>
</dbReference>
<proteinExistence type="predicted"/>
<dbReference type="GO" id="GO:0003677">
    <property type="term" value="F:DNA binding"/>
    <property type="evidence" value="ECO:0007669"/>
    <property type="project" value="UniProtKB-KW"/>
</dbReference>
<dbReference type="EMBL" id="FOYZ01000005">
    <property type="protein sequence ID" value="SFR76735.1"/>
    <property type="molecule type" value="Genomic_DNA"/>
</dbReference>
<accession>A0A1I6JCI9</accession>
<name>A0A1I6JCI9_9FIRM</name>
<dbReference type="InterPro" id="IPR001387">
    <property type="entry name" value="Cro/C1-type_HTH"/>
</dbReference>
<evidence type="ECO:0000259" key="3">
    <source>
        <dbReference type="PROSITE" id="PS50943"/>
    </source>
</evidence>
<dbReference type="PROSITE" id="PS50943">
    <property type="entry name" value="HTH_CROC1"/>
    <property type="match status" value="1"/>
</dbReference>
<dbReference type="SMART" id="SM00530">
    <property type="entry name" value="HTH_XRE"/>
    <property type="match status" value="1"/>
</dbReference>
<gene>
    <name evidence="4" type="ORF">SAMN05661086_01569</name>
</gene>
<dbReference type="PANTHER" id="PTHR46558">
    <property type="entry name" value="TRACRIPTIONAL REGULATORY PROTEIN-RELATED-RELATED"/>
    <property type="match status" value="1"/>
</dbReference>
<dbReference type="SUPFAM" id="SSF48452">
    <property type="entry name" value="TPR-like"/>
    <property type="match status" value="1"/>
</dbReference>
<dbReference type="PANTHER" id="PTHR46558:SF11">
    <property type="entry name" value="HTH-TYPE TRANSCRIPTIONAL REGULATOR XRE"/>
    <property type="match status" value="1"/>
</dbReference>
<keyword evidence="5" id="KW-1185">Reference proteome</keyword>
<evidence type="ECO:0000313" key="5">
    <source>
        <dbReference type="Proteomes" id="UP000199659"/>
    </source>
</evidence>
<sequence length="370" mass="42855">MKEINIAAVLADKRREKGITQEDLARYIGVSKASVSKWETAQSYPDITLLPLLATFFNISIDELMGYTAQMSKEDINELYKKLSFRFATESFPNVLADCKKIINKYYSCFPLLLKMSILLINHYMMDENSEKQKAILGEAVELCFRIEKESEDVWLSKEAVTIRAFCYLLLQQPQDALELLGETIRPISMDEGIMAQSYQMLGNTAKAEEVIQIQMYQHLMALIGSVPMYLLLNENDEKKVDEILRRSMALKEIFDLDKLHPNTMAQIYFAAAQTYSNNKKYEEALEMLQKYTDLCTKNFFPYSLHGDIFFNKIDGWLEEFDLGNSSPRNEKVIKESMLQSVESNPAFRVLEEYPKYKNILELLRQNNKS</sequence>
<dbReference type="STRING" id="37658.SAMN05661086_01569"/>
<keyword evidence="2" id="KW-0802">TPR repeat</keyword>
<dbReference type="InterPro" id="IPR019734">
    <property type="entry name" value="TPR_rpt"/>
</dbReference>
<feature type="domain" description="HTH cro/C1-type" evidence="3">
    <location>
        <begin position="10"/>
        <end position="64"/>
    </location>
</feature>
<reference evidence="4 5" key="1">
    <citation type="submission" date="2016-10" db="EMBL/GenBank/DDBJ databases">
        <authorList>
            <person name="de Groot N.N."/>
        </authorList>
    </citation>
    <scope>NUCLEOTIDE SEQUENCE [LARGE SCALE GENOMIC DNA]</scope>
    <source>
        <strain evidence="4 5">743A</strain>
    </source>
</reference>
<dbReference type="PROSITE" id="PS50005">
    <property type="entry name" value="TPR"/>
    <property type="match status" value="1"/>
</dbReference>
<evidence type="ECO:0000256" key="2">
    <source>
        <dbReference type="PROSITE-ProRule" id="PRU00339"/>
    </source>
</evidence>
<dbReference type="OrthoDB" id="9812495at2"/>
<protein>
    <submittedName>
        <fullName evidence="4">DNA-binding transcriptional regulator, XRE-family HTH domain</fullName>
    </submittedName>
</protein>
<dbReference type="Proteomes" id="UP000199659">
    <property type="component" value="Unassembled WGS sequence"/>
</dbReference>
<dbReference type="Gene3D" id="1.25.40.10">
    <property type="entry name" value="Tetratricopeptide repeat domain"/>
    <property type="match status" value="1"/>
</dbReference>
<dbReference type="CDD" id="cd00093">
    <property type="entry name" value="HTH_XRE"/>
    <property type="match status" value="1"/>
</dbReference>
<evidence type="ECO:0000313" key="4">
    <source>
        <dbReference type="EMBL" id="SFR76735.1"/>
    </source>
</evidence>
<dbReference type="AlphaFoldDB" id="A0A1I6JCI9"/>
<organism evidence="4 5">
    <name type="scientific">Anaeromicropila populeti</name>
    <dbReference type="NCBI Taxonomy" id="37658"/>
    <lineage>
        <taxon>Bacteria</taxon>
        <taxon>Bacillati</taxon>
        <taxon>Bacillota</taxon>
        <taxon>Clostridia</taxon>
        <taxon>Lachnospirales</taxon>
        <taxon>Lachnospiraceae</taxon>
        <taxon>Anaeromicropila</taxon>
    </lineage>
</organism>
<dbReference type="Gene3D" id="1.10.260.40">
    <property type="entry name" value="lambda repressor-like DNA-binding domains"/>
    <property type="match status" value="1"/>
</dbReference>
<feature type="repeat" description="TPR" evidence="2">
    <location>
        <begin position="266"/>
        <end position="299"/>
    </location>
</feature>
<dbReference type="InterPro" id="IPR011990">
    <property type="entry name" value="TPR-like_helical_dom_sf"/>
</dbReference>
<dbReference type="InterPro" id="IPR010982">
    <property type="entry name" value="Lambda_DNA-bd_dom_sf"/>
</dbReference>
<keyword evidence="1 4" id="KW-0238">DNA-binding</keyword>
<evidence type="ECO:0000256" key="1">
    <source>
        <dbReference type="ARBA" id="ARBA00023125"/>
    </source>
</evidence>